<reference evidence="1 2" key="1">
    <citation type="submission" date="2017-06" db="EMBL/GenBank/DDBJ databases">
        <title>Comparative genomic analysis of Ambrosia Fusariam Clade fungi.</title>
        <authorList>
            <person name="Stajich J.E."/>
            <person name="Carrillo J."/>
            <person name="Kijimoto T."/>
            <person name="Eskalen A."/>
            <person name="O'Donnell K."/>
            <person name="Kasson M."/>
        </authorList>
    </citation>
    <scope>NUCLEOTIDE SEQUENCE [LARGE SCALE GENOMIC DNA]</scope>
    <source>
        <strain evidence="1">UCR3666</strain>
    </source>
</reference>
<evidence type="ECO:0000313" key="2">
    <source>
        <dbReference type="Proteomes" id="UP000277212"/>
    </source>
</evidence>
<protein>
    <submittedName>
        <fullName evidence="1">Uncharacterized protein</fullName>
    </submittedName>
</protein>
<dbReference type="EMBL" id="NKUJ01000096">
    <property type="protein sequence ID" value="RMJ13950.1"/>
    <property type="molecule type" value="Genomic_DNA"/>
</dbReference>
<name>A0A3M2S8Q4_9HYPO</name>
<sequence length="98" mass="11409">MSSNETSVNLKAYSINGYDAPDRCEKCEVSLPDKEARRQHVTETRHRACPFCEKYVPVGGFYVHCDIVHPQEHWNDHQVAYQDKFDRQQAPSWLGVKE</sequence>
<gene>
    <name evidence="1" type="ORF">CDV36_006374</name>
</gene>
<proteinExistence type="predicted"/>
<keyword evidence="2" id="KW-1185">Reference proteome</keyword>
<dbReference type="OrthoDB" id="5272340at2759"/>
<evidence type="ECO:0000313" key="1">
    <source>
        <dbReference type="EMBL" id="RMJ13950.1"/>
    </source>
</evidence>
<dbReference type="Proteomes" id="UP000277212">
    <property type="component" value="Unassembled WGS sequence"/>
</dbReference>
<organism evidence="1 2">
    <name type="scientific">Fusarium kuroshium</name>
    <dbReference type="NCBI Taxonomy" id="2010991"/>
    <lineage>
        <taxon>Eukaryota</taxon>
        <taxon>Fungi</taxon>
        <taxon>Dikarya</taxon>
        <taxon>Ascomycota</taxon>
        <taxon>Pezizomycotina</taxon>
        <taxon>Sordariomycetes</taxon>
        <taxon>Hypocreomycetidae</taxon>
        <taxon>Hypocreales</taxon>
        <taxon>Nectriaceae</taxon>
        <taxon>Fusarium</taxon>
        <taxon>Fusarium solani species complex</taxon>
    </lineage>
</organism>
<comment type="caution">
    <text evidence="1">The sequence shown here is derived from an EMBL/GenBank/DDBJ whole genome shotgun (WGS) entry which is preliminary data.</text>
</comment>
<accession>A0A3M2S8Q4</accession>
<dbReference type="AlphaFoldDB" id="A0A3M2S8Q4"/>